<protein>
    <recommendedName>
        <fullName evidence="4">Pentatricopeptide repeat-containing protein-mitochondrial domain-containing protein</fullName>
    </recommendedName>
</protein>
<name>A0A420YFV8_9PEZI</name>
<keyword evidence="1" id="KW-0677">Repeat</keyword>
<dbReference type="OrthoDB" id="747253at2759"/>
<feature type="compositionally biased region" description="Basic residues" evidence="3">
    <location>
        <begin position="34"/>
        <end position="44"/>
    </location>
</feature>
<sequence>MSGGRIIIDGLWRALCPSFDEAFLSKSINSGIHRTARRPSRHQRPNLCSTPWQQQQTRRITNPVVACQDTSLADNNDAFTVTKHTHVEDHLTESDGSTTAETLLRDSSRSALHNAPTPVIYETLRALQTKKGSRGRLRAFVKYLVTKRAQKPNGFLYEALIASNCDPTGSAKEVRDILEEMTRFGIEPTVGLYRVALKALAIHPDYLLRNRILFEMKGRWMDLGVEGRCSVALGFLREGQIEMALGRLEEMVEEKLEVPPWVTDLFVVVLAQQGAVDEALTLLHRRLDGEAEGKPSVSLSIWYLLLDEASKRSHYKGTRLVWDHMVAPKTIVPSDGACLNVLNTASRHGDTQLATDVIQILSARNVKLGIHHYEALVDCHANCGSIENALRALCIMANAGVAPENASTRSIYLAFERNQELVRVAADALRHLREEHILPLPALNVVIQGLCLIGDHHAALDLYMQVRSFCACRPEAYTYLAIIESSSDPQILKFLSAEMLSFGLPPTQEQNDKTVQVLVDHGDIDGVFEILAALADMGATRSSWISQKTACALAKQLFATKDERVWGLLDTAEGLGVDMAEITRHLTRDKHGRCVPKVESVAYLQGTPNKVLAQGAASSWAQLEKASSAGLG</sequence>
<feature type="domain" description="Pentatricopeptide repeat-containing protein-mitochondrial" evidence="4">
    <location>
        <begin position="335"/>
        <end position="465"/>
    </location>
</feature>
<evidence type="ECO:0000256" key="1">
    <source>
        <dbReference type="ARBA" id="ARBA00022737"/>
    </source>
</evidence>
<proteinExistence type="predicted"/>
<accession>A0A420YFV8</accession>
<dbReference type="InterPro" id="IPR050667">
    <property type="entry name" value="PPR-containing_protein"/>
</dbReference>
<dbReference type="InterPro" id="IPR011990">
    <property type="entry name" value="TPR-like_helical_dom_sf"/>
</dbReference>
<keyword evidence="6" id="KW-1185">Reference proteome</keyword>
<dbReference type="Proteomes" id="UP000275385">
    <property type="component" value="Unassembled WGS sequence"/>
</dbReference>
<dbReference type="InterPro" id="IPR002885">
    <property type="entry name" value="PPR_rpt"/>
</dbReference>
<dbReference type="PANTHER" id="PTHR47939">
    <property type="entry name" value="MEMBRANE-ASSOCIATED SALT-INDUCIBLE PROTEIN-LIKE"/>
    <property type="match status" value="1"/>
</dbReference>
<evidence type="ECO:0000256" key="2">
    <source>
        <dbReference type="PROSITE-ProRule" id="PRU00708"/>
    </source>
</evidence>
<dbReference type="Pfam" id="PF23276">
    <property type="entry name" value="TPR_24"/>
    <property type="match status" value="1"/>
</dbReference>
<feature type="repeat" description="PPR" evidence="2">
    <location>
        <begin position="153"/>
        <end position="188"/>
    </location>
</feature>
<comment type="caution">
    <text evidence="5">The sequence shown here is derived from an EMBL/GenBank/DDBJ whole genome shotgun (WGS) entry which is preliminary data.</text>
</comment>
<reference evidence="5 6" key="1">
    <citation type="submission" date="2018-08" db="EMBL/GenBank/DDBJ databases">
        <title>Draft genome of the lignicolous fungus Coniochaeta pulveracea.</title>
        <authorList>
            <person name="Borstlap C.J."/>
            <person name="De Witt R.N."/>
            <person name="Botha A."/>
            <person name="Volschenk H."/>
        </authorList>
    </citation>
    <scope>NUCLEOTIDE SEQUENCE [LARGE SCALE GENOMIC DNA]</scope>
    <source>
        <strain evidence="5 6">CAB683</strain>
    </source>
</reference>
<dbReference type="PROSITE" id="PS51375">
    <property type="entry name" value="PPR"/>
    <property type="match status" value="1"/>
</dbReference>
<feature type="compositionally biased region" description="Polar residues" evidence="3">
    <location>
        <begin position="46"/>
        <end position="55"/>
    </location>
</feature>
<dbReference type="EMBL" id="QVQW01000012">
    <property type="protein sequence ID" value="RKU46825.1"/>
    <property type="molecule type" value="Genomic_DNA"/>
</dbReference>
<evidence type="ECO:0000313" key="5">
    <source>
        <dbReference type="EMBL" id="RKU46825.1"/>
    </source>
</evidence>
<evidence type="ECO:0000259" key="4">
    <source>
        <dbReference type="Pfam" id="PF23276"/>
    </source>
</evidence>
<evidence type="ECO:0000313" key="6">
    <source>
        <dbReference type="Proteomes" id="UP000275385"/>
    </source>
</evidence>
<feature type="region of interest" description="Disordered" evidence="3">
    <location>
        <begin position="34"/>
        <end position="55"/>
    </location>
</feature>
<dbReference type="STRING" id="177199.A0A420YFV8"/>
<dbReference type="AlphaFoldDB" id="A0A420YFV8"/>
<evidence type="ECO:0000256" key="3">
    <source>
        <dbReference type="SAM" id="MobiDB-lite"/>
    </source>
</evidence>
<dbReference type="PANTHER" id="PTHR47939:SF13">
    <property type="entry name" value="OS03G0201400 PROTEIN"/>
    <property type="match status" value="1"/>
</dbReference>
<dbReference type="InterPro" id="IPR057027">
    <property type="entry name" value="TPR_mt"/>
</dbReference>
<gene>
    <name evidence="5" type="ORF">DL546_007836</name>
</gene>
<dbReference type="Gene3D" id="1.25.40.10">
    <property type="entry name" value="Tetratricopeptide repeat domain"/>
    <property type="match status" value="3"/>
</dbReference>
<organism evidence="5 6">
    <name type="scientific">Coniochaeta pulveracea</name>
    <dbReference type="NCBI Taxonomy" id="177199"/>
    <lineage>
        <taxon>Eukaryota</taxon>
        <taxon>Fungi</taxon>
        <taxon>Dikarya</taxon>
        <taxon>Ascomycota</taxon>
        <taxon>Pezizomycotina</taxon>
        <taxon>Sordariomycetes</taxon>
        <taxon>Sordariomycetidae</taxon>
        <taxon>Coniochaetales</taxon>
        <taxon>Coniochaetaceae</taxon>
        <taxon>Coniochaeta</taxon>
    </lineage>
</organism>